<organism evidence="1 2">
    <name type="scientific">Neobacillus ginsengisoli</name>
    <dbReference type="NCBI Taxonomy" id="904295"/>
    <lineage>
        <taxon>Bacteria</taxon>
        <taxon>Bacillati</taxon>
        <taxon>Bacillota</taxon>
        <taxon>Bacilli</taxon>
        <taxon>Bacillales</taxon>
        <taxon>Bacillaceae</taxon>
        <taxon>Neobacillus</taxon>
    </lineage>
</organism>
<reference evidence="1 2" key="1">
    <citation type="submission" date="2023-07" db="EMBL/GenBank/DDBJ databases">
        <title>Genomic Encyclopedia of Type Strains, Phase IV (KMG-IV): sequencing the most valuable type-strain genomes for metagenomic binning, comparative biology and taxonomic classification.</title>
        <authorList>
            <person name="Goeker M."/>
        </authorList>
    </citation>
    <scope>NUCLEOTIDE SEQUENCE [LARGE SCALE GENOMIC DNA]</scope>
    <source>
        <strain evidence="1 2">DSM 27594</strain>
    </source>
</reference>
<proteinExistence type="predicted"/>
<protein>
    <submittedName>
        <fullName evidence="1">Uncharacterized protein</fullName>
    </submittedName>
</protein>
<gene>
    <name evidence="1" type="ORF">J2S10_005285</name>
</gene>
<keyword evidence="2" id="KW-1185">Reference proteome</keyword>
<sequence>MFPKNVLAWVLCQNVGGTLPLAMAKDIAKGIATIPTINPATASF</sequence>
<evidence type="ECO:0000313" key="2">
    <source>
        <dbReference type="Proteomes" id="UP001224122"/>
    </source>
</evidence>
<evidence type="ECO:0000313" key="1">
    <source>
        <dbReference type="EMBL" id="MDQ0202056.1"/>
    </source>
</evidence>
<comment type="caution">
    <text evidence="1">The sequence shown here is derived from an EMBL/GenBank/DDBJ whole genome shotgun (WGS) entry which is preliminary data.</text>
</comment>
<accession>A0ABT9Y2L7</accession>
<dbReference type="Proteomes" id="UP001224122">
    <property type="component" value="Unassembled WGS sequence"/>
</dbReference>
<name>A0ABT9Y2L7_9BACI</name>
<dbReference type="EMBL" id="JAUSTW010000016">
    <property type="protein sequence ID" value="MDQ0202056.1"/>
    <property type="molecule type" value="Genomic_DNA"/>
</dbReference>